<dbReference type="InterPro" id="IPR030381">
    <property type="entry name" value="G_DYNAMIN_dom"/>
</dbReference>
<dbReference type="Pfam" id="PF00350">
    <property type="entry name" value="Dynamin_N"/>
    <property type="match status" value="1"/>
</dbReference>
<dbReference type="Pfam" id="PF02212">
    <property type="entry name" value="GED"/>
    <property type="match status" value="1"/>
</dbReference>
<dbReference type="CDD" id="cd08771">
    <property type="entry name" value="DLP_1"/>
    <property type="match status" value="1"/>
</dbReference>
<sequence>MEGVVHSQLEERVRPYIDLVDSLRMTGIERDLSLPAIAVIGDQSSGKSSVLEALSGVSLPRGSGIVTRCPLELKLRRLKGGVQWHAVISYKDEYIEFNDPSKVESYVAKAQNDLAGEGVGICEDLITLEISSQDVCDLTLIDLPGIARVPVKGQPDDIAEQIRSLIMKFIKKRETINLVIVPCNVDIATTEALRMAQEVDPEGKRTLGNETKCMCLCYPKTCISTGHLWIRLPTPVVEFHFCFNAVFFPQTLTNFNEKINRLVSGDVVNEENLFVLLRVEFKKWKDHLDGSKTEFHKIIEEVVDQYDLRHRGRELPGFSNYCVFETAVQKLVVQLRNPALETLRVTREIVQKQLTDVAKNCFSIYPFLQCVSLNKIDNIQSKQGGKVEERIIEQFDMEELVYTQDGIYFKSLTGNTGQNVSADNFSGYDSRLMYPEMLKAYYEIVVQRLADMLPMLIRFFMLKQSAKMLCHEMLKLMDGGNVNEMLKEESDVSRQRAELQTRIDRLSNAQEKINNFY</sequence>
<dbReference type="GO" id="GO:0003924">
    <property type="term" value="F:GTPase activity"/>
    <property type="evidence" value="ECO:0007669"/>
    <property type="project" value="InterPro"/>
</dbReference>
<dbReference type="InterPro" id="IPR045063">
    <property type="entry name" value="Dynamin_N"/>
</dbReference>
<dbReference type="SUPFAM" id="SSF52540">
    <property type="entry name" value="P-loop containing nucleoside triphosphate hydrolases"/>
    <property type="match status" value="1"/>
</dbReference>
<name>A0A3B3S2A9_9TELE</name>
<dbReference type="InterPro" id="IPR019762">
    <property type="entry name" value="Dynamin_GTPase_CS"/>
</dbReference>
<evidence type="ECO:0000259" key="7">
    <source>
        <dbReference type="PROSITE" id="PS51718"/>
    </source>
</evidence>
<comment type="subcellular location">
    <subcellularLocation>
        <location evidence="1">Cytoplasm</location>
    </subcellularLocation>
</comment>
<dbReference type="PROSITE" id="PS51388">
    <property type="entry name" value="GED"/>
    <property type="match status" value="1"/>
</dbReference>
<feature type="domain" description="Dynamin-type G" evidence="7">
    <location>
        <begin position="31"/>
        <end position="212"/>
    </location>
</feature>
<dbReference type="PROSITE" id="PS51718">
    <property type="entry name" value="G_DYNAMIN_2"/>
    <property type="match status" value="1"/>
</dbReference>
<dbReference type="GO" id="GO:0005525">
    <property type="term" value="F:GTP binding"/>
    <property type="evidence" value="ECO:0007669"/>
    <property type="project" value="UniProtKB-KW"/>
</dbReference>
<dbReference type="SMART" id="SM00053">
    <property type="entry name" value="DYNc"/>
    <property type="match status" value="1"/>
</dbReference>
<keyword evidence="2" id="KW-0963">Cytoplasm</keyword>
<dbReference type="InterPro" id="IPR000375">
    <property type="entry name" value="Dynamin_stalk"/>
</dbReference>
<dbReference type="GO" id="GO:0051607">
    <property type="term" value="P:defense response to virus"/>
    <property type="evidence" value="ECO:0007669"/>
    <property type="project" value="TreeGrafter"/>
</dbReference>
<dbReference type="AlphaFoldDB" id="A0A3B3S2A9"/>
<dbReference type="GO" id="GO:0098793">
    <property type="term" value="C:presynapse"/>
    <property type="evidence" value="ECO:0007669"/>
    <property type="project" value="GOC"/>
</dbReference>
<dbReference type="InterPro" id="IPR020850">
    <property type="entry name" value="GED_dom"/>
</dbReference>
<dbReference type="GO" id="GO:0005874">
    <property type="term" value="C:microtubule"/>
    <property type="evidence" value="ECO:0007669"/>
    <property type="project" value="TreeGrafter"/>
</dbReference>
<keyword evidence="9" id="KW-1185">Reference proteome</keyword>
<reference evidence="8" key="2">
    <citation type="submission" date="2025-09" db="UniProtKB">
        <authorList>
            <consortium name="Ensembl"/>
        </authorList>
    </citation>
    <scope>IDENTIFICATION</scope>
</reference>
<evidence type="ECO:0000256" key="2">
    <source>
        <dbReference type="ARBA" id="ARBA00022490"/>
    </source>
</evidence>
<dbReference type="InterPro" id="IPR003130">
    <property type="entry name" value="GED"/>
</dbReference>
<dbReference type="GeneTree" id="ENSGT00940000164201"/>
<dbReference type="FunFam" id="1.20.120.1240:FF:000007">
    <property type="entry name" value="Interferon-induced GTP-binding protein Mx1"/>
    <property type="match status" value="1"/>
</dbReference>
<dbReference type="PANTHER" id="PTHR11566:SF225">
    <property type="entry name" value="INTERFERON-INDUCED GTP-BINDING PROTEIN MX-RELATED"/>
    <property type="match status" value="1"/>
</dbReference>
<dbReference type="GO" id="GO:0005737">
    <property type="term" value="C:cytoplasm"/>
    <property type="evidence" value="ECO:0007669"/>
    <property type="project" value="UniProtKB-SubCell"/>
</dbReference>
<reference evidence="8" key="1">
    <citation type="submission" date="2025-08" db="UniProtKB">
        <authorList>
            <consortium name="Ensembl"/>
        </authorList>
    </citation>
    <scope>IDENTIFICATION</scope>
</reference>
<proteinExistence type="inferred from homology"/>
<evidence type="ECO:0000259" key="6">
    <source>
        <dbReference type="PROSITE" id="PS51388"/>
    </source>
</evidence>
<dbReference type="Gene3D" id="3.40.50.300">
    <property type="entry name" value="P-loop containing nucleotide triphosphate hydrolases"/>
    <property type="match status" value="1"/>
</dbReference>
<dbReference type="Gene3D" id="1.20.120.1240">
    <property type="entry name" value="Dynamin, middle domain"/>
    <property type="match status" value="1"/>
</dbReference>
<dbReference type="GO" id="GO:0031623">
    <property type="term" value="P:receptor internalization"/>
    <property type="evidence" value="ECO:0007669"/>
    <property type="project" value="TreeGrafter"/>
</dbReference>
<dbReference type="GO" id="GO:0005886">
    <property type="term" value="C:plasma membrane"/>
    <property type="evidence" value="ECO:0007669"/>
    <property type="project" value="TreeGrafter"/>
</dbReference>
<dbReference type="PANTHER" id="PTHR11566">
    <property type="entry name" value="DYNAMIN"/>
    <property type="match status" value="1"/>
</dbReference>
<evidence type="ECO:0000256" key="3">
    <source>
        <dbReference type="ARBA" id="ARBA00022741"/>
    </source>
</evidence>
<comment type="similarity">
    <text evidence="5">Belongs to the TRAFAC class dynamin-like GTPase superfamily. Dynamin/Fzo/YdjA family.</text>
</comment>
<dbReference type="STRING" id="1676925.ENSPKIP00000024874"/>
<feature type="domain" description="GED" evidence="6">
    <location>
        <begin position="431"/>
        <end position="517"/>
    </location>
</feature>
<dbReference type="Pfam" id="PF01031">
    <property type="entry name" value="Dynamin_M"/>
    <property type="match status" value="1"/>
</dbReference>
<evidence type="ECO:0000256" key="1">
    <source>
        <dbReference type="ARBA" id="ARBA00004496"/>
    </source>
</evidence>
<keyword evidence="4 5" id="KW-0342">GTP-binding</keyword>
<dbReference type="GO" id="GO:0008017">
    <property type="term" value="F:microtubule binding"/>
    <property type="evidence" value="ECO:0007669"/>
    <property type="project" value="TreeGrafter"/>
</dbReference>
<accession>A0A3B3S2A9</accession>
<evidence type="ECO:0000256" key="5">
    <source>
        <dbReference type="RuleBase" id="RU003932"/>
    </source>
</evidence>
<dbReference type="GO" id="GO:0016185">
    <property type="term" value="P:synaptic vesicle budding from presynaptic endocytic zone membrane"/>
    <property type="evidence" value="ECO:0007669"/>
    <property type="project" value="TreeGrafter"/>
</dbReference>
<evidence type="ECO:0000313" key="9">
    <source>
        <dbReference type="Proteomes" id="UP000261540"/>
    </source>
</evidence>
<dbReference type="PRINTS" id="PR00195">
    <property type="entry name" value="DYNAMIN"/>
</dbReference>
<evidence type="ECO:0000256" key="4">
    <source>
        <dbReference type="ARBA" id="ARBA00023134"/>
    </source>
</evidence>
<dbReference type="InterPro" id="IPR001401">
    <property type="entry name" value="Dynamin_GTPase"/>
</dbReference>
<dbReference type="InterPro" id="IPR022812">
    <property type="entry name" value="Dynamin"/>
</dbReference>
<dbReference type="InterPro" id="IPR027417">
    <property type="entry name" value="P-loop_NTPase"/>
</dbReference>
<dbReference type="SMART" id="SM00302">
    <property type="entry name" value="GED"/>
    <property type="match status" value="1"/>
</dbReference>
<evidence type="ECO:0000313" key="8">
    <source>
        <dbReference type="Ensembl" id="ENSPKIP00000024874.1"/>
    </source>
</evidence>
<dbReference type="GO" id="GO:0005634">
    <property type="term" value="C:nucleus"/>
    <property type="evidence" value="ECO:0007669"/>
    <property type="project" value="TreeGrafter"/>
</dbReference>
<protein>
    <submittedName>
        <fullName evidence="8">Myxovirus (influenza virus) resistance G</fullName>
    </submittedName>
</protein>
<organism evidence="8 9">
    <name type="scientific">Paramormyrops kingsleyae</name>
    <dbReference type="NCBI Taxonomy" id="1676925"/>
    <lineage>
        <taxon>Eukaryota</taxon>
        <taxon>Metazoa</taxon>
        <taxon>Chordata</taxon>
        <taxon>Craniata</taxon>
        <taxon>Vertebrata</taxon>
        <taxon>Euteleostomi</taxon>
        <taxon>Actinopterygii</taxon>
        <taxon>Neopterygii</taxon>
        <taxon>Teleostei</taxon>
        <taxon>Osteoglossocephala</taxon>
        <taxon>Osteoglossomorpha</taxon>
        <taxon>Osteoglossiformes</taxon>
        <taxon>Mormyridae</taxon>
        <taxon>Paramormyrops</taxon>
    </lineage>
</organism>
<dbReference type="Proteomes" id="UP000261540">
    <property type="component" value="Unplaced"/>
</dbReference>
<keyword evidence="3 5" id="KW-0547">Nucleotide-binding</keyword>
<dbReference type="Ensembl" id="ENSPKIT00000005595.1">
    <property type="protein sequence ID" value="ENSPKIP00000024874.1"/>
    <property type="gene ID" value="ENSPKIG00000007947.1"/>
</dbReference>
<dbReference type="PROSITE" id="PS00410">
    <property type="entry name" value="G_DYNAMIN_1"/>
    <property type="match status" value="1"/>
</dbReference>